<name>A0A834MQJ2_VESGE</name>
<proteinExistence type="predicted"/>
<dbReference type="AlphaFoldDB" id="A0A834MQJ2"/>
<dbReference type="Proteomes" id="UP000617340">
    <property type="component" value="Unassembled WGS sequence"/>
</dbReference>
<protein>
    <submittedName>
        <fullName evidence="1">Uncharacterized protein</fullName>
    </submittedName>
</protein>
<evidence type="ECO:0000313" key="1">
    <source>
        <dbReference type="EMBL" id="KAF7379984.1"/>
    </source>
</evidence>
<gene>
    <name evidence="1" type="ORF">HZH68_016932</name>
</gene>
<keyword evidence="2" id="KW-1185">Reference proteome</keyword>
<evidence type="ECO:0000313" key="2">
    <source>
        <dbReference type="Proteomes" id="UP000617340"/>
    </source>
</evidence>
<accession>A0A834MQJ2</accession>
<dbReference type="EMBL" id="JACSDZ010000024">
    <property type="protein sequence ID" value="KAF7379984.1"/>
    <property type="molecule type" value="Genomic_DNA"/>
</dbReference>
<reference evidence="1" key="1">
    <citation type="journal article" date="2020" name="G3 (Bethesda)">
        <title>High-Quality Assemblies for Three Invasive Social Wasps from the &lt;i&gt;Vespula&lt;/i&gt; Genus.</title>
        <authorList>
            <person name="Harrop T.W.R."/>
            <person name="Guhlin J."/>
            <person name="McLaughlin G.M."/>
            <person name="Permina E."/>
            <person name="Stockwell P."/>
            <person name="Gilligan J."/>
            <person name="Le Lec M.F."/>
            <person name="Gruber M.A.M."/>
            <person name="Quinn O."/>
            <person name="Lovegrove M."/>
            <person name="Duncan E.J."/>
            <person name="Remnant E.J."/>
            <person name="Van Eeckhoven J."/>
            <person name="Graham B."/>
            <person name="Knapp R.A."/>
            <person name="Langford K.W."/>
            <person name="Kronenberg Z."/>
            <person name="Press M.O."/>
            <person name="Eacker S.M."/>
            <person name="Wilson-Rankin E.E."/>
            <person name="Purcell J."/>
            <person name="Lester P.J."/>
            <person name="Dearden P.K."/>
        </authorList>
    </citation>
    <scope>NUCLEOTIDE SEQUENCE</scope>
    <source>
        <strain evidence="1">Linc-1</strain>
    </source>
</reference>
<sequence>MQKDTISTVQSPKEFRINQTEIKDLNIKNILGYNLINGKILNTKKIKYITILFNIIMRLEYFPLQWKSAKIILLLKSGKPIEIPSSYTPISLLPISFKIPRKNHSEAFNKIHNKTPNYSTTVLFQKRISTHENPMRKNCMLPIPRRSHRINRPIEQLLSTPVKVLAKVRNEQILKVE</sequence>
<comment type="caution">
    <text evidence="1">The sequence shown here is derived from an EMBL/GenBank/DDBJ whole genome shotgun (WGS) entry which is preliminary data.</text>
</comment>
<organism evidence="1 2">
    <name type="scientific">Vespula germanica</name>
    <name type="common">German yellow jacket</name>
    <name type="synonym">Paravespula germanica</name>
    <dbReference type="NCBI Taxonomy" id="30212"/>
    <lineage>
        <taxon>Eukaryota</taxon>
        <taxon>Metazoa</taxon>
        <taxon>Ecdysozoa</taxon>
        <taxon>Arthropoda</taxon>
        <taxon>Hexapoda</taxon>
        <taxon>Insecta</taxon>
        <taxon>Pterygota</taxon>
        <taxon>Neoptera</taxon>
        <taxon>Endopterygota</taxon>
        <taxon>Hymenoptera</taxon>
        <taxon>Apocrita</taxon>
        <taxon>Aculeata</taxon>
        <taxon>Vespoidea</taxon>
        <taxon>Vespidae</taxon>
        <taxon>Vespinae</taxon>
        <taxon>Vespula</taxon>
    </lineage>
</organism>